<accession>A0A915LCI7</accession>
<dbReference type="AlphaFoldDB" id="A0A915LCI7"/>
<evidence type="ECO:0000313" key="1">
    <source>
        <dbReference type="Proteomes" id="UP000887565"/>
    </source>
</evidence>
<organism evidence="1 2">
    <name type="scientific">Romanomermis culicivorax</name>
    <name type="common">Nematode worm</name>
    <dbReference type="NCBI Taxonomy" id="13658"/>
    <lineage>
        <taxon>Eukaryota</taxon>
        <taxon>Metazoa</taxon>
        <taxon>Ecdysozoa</taxon>
        <taxon>Nematoda</taxon>
        <taxon>Enoplea</taxon>
        <taxon>Dorylaimia</taxon>
        <taxon>Mermithida</taxon>
        <taxon>Mermithoidea</taxon>
        <taxon>Mermithidae</taxon>
        <taxon>Romanomermis</taxon>
    </lineage>
</organism>
<protein>
    <submittedName>
        <fullName evidence="2">Uncharacterized protein</fullName>
    </submittedName>
</protein>
<proteinExistence type="predicted"/>
<keyword evidence="1" id="KW-1185">Reference proteome</keyword>
<evidence type="ECO:0000313" key="2">
    <source>
        <dbReference type="WBParaSite" id="nRc.2.0.1.t47521-RA"/>
    </source>
</evidence>
<reference evidence="2" key="1">
    <citation type="submission" date="2022-11" db="UniProtKB">
        <authorList>
            <consortium name="WormBaseParasite"/>
        </authorList>
    </citation>
    <scope>IDENTIFICATION</scope>
</reference>
<dbReference type="Proteomes" id="UP000887565">
    <property type="component" value="Unplaced"/>
</dbReference>
<dbReference type="WBParaSite" id="nRc.2.0.1.t47521-RA">
    <property type="protein sequence ID" value="nRc.2.0.1.t47521-RA"/>
    <property type="gene ID" value="nRc.2.0.1.g47521"/>
</dbReference>
<name>A0A915LCI7_ROMCU</name>
<sequence length="363" mass="39957">METTIEEIEIDESNYTAKSHSRFHLYSTFIAIIHFQNQFSFTALVYAYPMPTTDLVHTLTTEELLDRPIDIKVEPADDELLDTPIFDLNIAKLLPSTQVSALPMPAAQSDITATATQITDFLKLTLDEISSIAPAPMDESTPIQPAAMDSETTTTTDQMLMDIPEGSTVDQSTRAPAHFRWSPPKLSDYISPLHRDAKIQRRIEALKNPPKNVFKAPLLLPPPMDVEPTLSSAASIPPTVTSQPPRAPTPIMTTTATHTTSLPPTAPLSAQSTAYLQPPVVIATRPVLGVALPASSTPTIELRLPSEATQLPNYTHFQTMDSPHCITLVTPRHPPRIDPSIEFFTPRTLHKMVLINFFGRLGI</sequence>